<accession>A0A553IHP3</accession>
<evidence type="ECO:0000313" key="4">
    <source>
        <dbReference type="Proteomes" id="UP000315938"/>
    </source>
</evidence>
<keyword evidence="1" id="KW-0812">Transmembrane</keyword>
<dbReference type="Proteomes" id="UP000315938">
    <property type="component" value="Unassembled WGS sequence"/>
</dbReference>
<dbReference type="InterPro" id="IPR013783">
    <property type="entry name" value="Ig-like_fold"/>
</dbReference>
<evidence type="ECO:0000259" key="2">
    <source>
        <dbReference type="Pfam" id="PF13750"/>
    </source>
</evidence>
<dbReference type="Gene3D" id="2.60.40.10">
    <property type="entry name" value="Immunoglobulins"/>
    <property type="match status" value="2"/>
</dbReference>
<organism evidence="3 4">
    <name type="scientific">Acholeplasma laidlawii</name>
    <dbReference type="NCBI Taxonomy" id="2148"/>
    <lineage>
        <taxon>Bacteria</taxon>
        <taxon>Bacillati</taxon>
        <taxon>Mycoplasmatota</taxon>
        <taxon>Mollicutes</taxon>
        <taxon>Acholeplasmatales</taxon>
        <taxon>Acholeplasmataceae</taxon>
        <taxon>Acholeplasma</taxon>
    </lineage>
</organism>
<dbReference type="EMBL" id="VKID01000001">
    <property type="protein sequence ID" value="TRX99707.1"/>
    <property type="molecule type" value="Genomic_DNA"/>
</dbReference>
<evidence type="ECO:0000313" key="3">
    <source>
        <dbReference type="EMBL" id="TRX99707.1"/>
    </source>
</evidence>
<name>A0A553IHP3_ACHLA</name>
<evidence type="ECO:0000256" key="1">
    <source>
        <dbReference type="SAM" id="Phobius"/>
    </source>
</evidence>
<dbReference type="InterPro" id="IPR022038">
    <property type="entry name" value="Ig-like_bact"/>
</dbReference>
<reference evidence="3 4" key="1">
    <citation type="submission" date="2019-07" db="EMBL/GenBank/DDBJ databases">
        <title>Genome sequence of Acholeplasma laidlawii strain with increased resistance to erythromycin.</title>
        <authorList>
            <person name="Medvedeva E.S."/>
            <person name="Baranova N.B."/>
            <person name="Siniagina M.N."/>
            <person name="Mouzykantov A."/>
            <person name="Chernova O.A."/>
            <person name="Chernov V.M."/>
        </authorList>
    </citation>
    <scope>NUCLEOTIDE SEQUENCE [LARGE SCALE GENOMIC DNA]</scope>
    <source>
        <strain evidence="3 4">PG8REry</strain>
    </source>
</reference>
<feature type="domain" description="Ig-like" evidence="2">
    <location>
        <begin position="353"/>
        <end position="451"/>
    </location>
</feature>
<protein>
    <recommendedName>
        <fullName evidence="2">Ig-like domain-containing protein</fullName>
    </recommendedName>
</protein>
<keyword evidence="1" id="KW-1133">Transmembrane helix</keyword>
<sequence>MKQKLLMIVIWISILCLTVSLIPNVHALPVSLKPLEGLDEMELIETHDRVYIAAFDDILFNDDVMSRMGPNIYKIDSLYETFVVSDADTGNIIYSYVGRTSILLDSTHYNKDGILKLSSQEDTTLLEDLGNFHMYFVKGREFSRVQSTITLKVDVEYPLDILELNELFGAWDNQNGNITDSIVIINDNYTPNKHKPGLYKVTIEATDLSNNKTTYTYNVWVQDTKPPVVQPLEDIRISYAGKIDVGTLIDIVEATDNYTENLEISIDDENYTGNEHIVGQYYVDIMVDDYNGNAVTVRQHIYVIDDVAPIITGEVQYIIDIEDQFDLEMILESMSAIDEIDKDFIEVYIKSSDFKKHETGQFTVIIGAKDQFGNEATKEVFIEVLDNTPPVFFIKIPAINLDASNIHDANELLGLIKNLLTINYTEIEITQNDYEGNETKPGVYVVTLSANTGTEWIQIQTQVRVNETIPIQTDINSTNIHNIWIIIRVTLTLIVLIVGSSILIIKRRKSIRLK</sequence>
<proteinExistence type="predicted"/>
<gene>
    <name evidence="3" type="ORF">FNV44_01315</name>
</gene>
<comment type="caution">
    <text evidence="3">The sequence shown here is derived from an EMBL/GenBank/DDBJ whole genome shotgun (WGS) entry which is preliminary data.</text>
</comment>
<dbReference type="RefSeq" id="WP_064211883.1">
    <property type="nucleotide sequence ID" value="NZ_JACAOE010000001.1"/>
</dbReference>
<dbReference type="AlphaFoldDB" id="A0A553IHP3"/>
<dbReference type="Pfam" id="PF13750">
    <property type="entry name" value="Big_3_3"/>
    <property type="match status" value="1"/>
</dbReference>
<feature type="transmembrane region" description="Helical" evidence="1">
    <location>
        <begin position="483"/>
        <end position="505"/>
    </location>
</feature>
<keyword evidence="1" id="KW-0472">Membrane</keyword>